<proteinExistence type="predicted"/>
<dbReference type="InterPro" id="IPR019384">
    <property type="entry name" value="FHIP"/>
</dbReference>
<feature type="region of interest" description="Disordered" evidence="1">
    <location>
        <begin position="512"/>
        <end position="549"/>
    </location>
</feature>
<dbReference type="Proteomes" id="UP000188320">
    <property type="component" value="Unassembled WGS sequence"/>
</dbReference>
<feature type="compositionally biased region" description="Polar residues" evidence="1">
    <location>
        <begin position="181"/>
        <end position="190"/>
    </location>
</feature>
<reference evidence="3" key="1">
    <citation type="submission" date="2017-01" db="EMBL/GenBank/DDBJ databases">
        <authorList>
            <person name="Wang Y."/>
            <person name="White M."/>
            <person name="Kvist S."/>
            <person name="Moncalvo J.-M."/>
        </authorList>
    </citation>
    <scope>NUCLEOTIDE SEQUENCE [LARGE SCALE GENOMIC DNA]</scope>
    <source>
        <strain evidence="3">COL-18-3</strain>
    </source>
</reference>
<accession>A0A1R1PZ98</accession>
<dbReference type="AlphaFoldDB" id="A0A1R1PZ98"/>
<organism evidence="2 3">
    <name type="scientific">Zancudomyces culisetae</name>
    <name type="common">Gut fungus</name>
    <name type="synonym">Smittium culisetae</name>
    <dbReference type="NCBI Taxonomy" id="1213189"/>
    <lineage>
        <taxon>Eukaryota</taxon>
        <taxon>Fungi</taxon>
        <taxon>Fungi incertae sedis</taxon>
        <taxon>Zoopagomycota</taxon>
        <taxon>Kickxellomycotina</taxon>
        <taxon>Harpellomycetes</taxon>
        <taxon>Harpellales</taxon>
        <taxon>Legeriomycetaceae</taxon>
        <taxon>Zancudomyces</taxon>
    </lineage>
</organism>
<dbReference type="PANTHER" id="PTHR21705">
    <property type="entry name" value="RAI16 PROTEIN-RELATED"/>
    <property type="match status" value="1"/>
</dbReference>
<feature type="region of interest" description="Disordered" evidence="1">
    <location>
        <begin position="174"/>
        <end position="193"/>
    </location>
</feature>
<dbReference type="PANTHER" id="PTHR21705:SF11">
    <property type="entry name" value="FHIP FAMILY PROTEIN CG3558"/>
    <property type="match status" value="1"/>
</dbReference>
<gene>
    <name evidence="2" type="ORF">AX774_g162</name>
</gene>
<evidence type="ECO:0000313" key="3">
    <source>
        <dbReference type="Proteomes" id="UP000188320"/>
    </source>
</evidence>
<dbReference type="EMBL" id="LSSK01000009">
    <property type="protein sequence ID" value="OMH86271.1"/>
    <property type="molecule type" value="Genomic_DNA"/>
</dbReference>
<keyword evidence="3" id="KW-1185">Reference proteome</keyword>
<evidence type="ECO:0000313" key="2">
    <source>
        <dbReference type="EMBL" id="OMH86271.1"/>
    </source>
</evidence>
<sequence>MYSELLIHSGIAPVNKVHEYIRYIEASAKINGYKKEKPSGNSGVKTAEEGSGGVYGTKMLIHDPSESKVAEKNTGGDVAYPSFTSVSALNGVDSSDGYHDVRNARVYDNTIDIEELVSTRKYLMRRQGFDTYLEDAAKRYLDHKQTHLKILGYRGNEKNEESSKKLQDYIFNGKSEPASETPANDNNQNALRGENKPVHYKHCAANSNGSRKYIKQSDRLIQRVVMLLENYFSLTPEINLEVTGVITAIAASASVRNNDVFGGDSQNQEYYNREVESGVFGEEECSSCRTLDRLISFDPNELLRETELGTLWNQWLEKLKKTSFQQFEKEKIVFAGVSKVKNMKNSKDNDTQMKQEDQTNDELVQTHADDGVEINVNTKESTHDDFEDNKIIILTKTDKSLSSEDKKIIEKINEQIKLISEYPRFSQTFEMSRELRQTIQEIPNKGVLAHNKQLLPPIYTALRSLVQTAEEMRPFVPNFNGRLRRARNALMGVVELEVDLAAELEDFGSYSSTRKSLSRHEMESGDSESGIDSDGGDPSSANNKATKVLRSPPQNVNMMELLENIVILQECILEIIACLQIRREAGEDTNSVL</sequence>
<name>A0A1R1PZ98_ZANCU</name>
<comment type="caution">
    <text evidence="2">The sequence shown here is derived from an EMBL/GenBank/DDBJ whole genome shotgun (WGS) entry which is preliminary data.</text>
</comment>
<evidence type="ECO:0000256" key="1">
    <source>
        <dbReference type="SAM" id="MobiDB-lite"/>
    </source>
</evidence>
<feature type="compositionally biased region" description="Acidic residues" evidence="1">
    <location>
        <begin position="524"/>
        <end position="535"/>
    </location>
</feature>
<protein>
    <submittedName>
        <fullName evidence="2">Uncharacterized protein</fullName>
    </submittedName>
</protein>
<dbReference type="OrthoDB" id="5350595at2759"/>